<dbReference type="Pfam" id="PF14341">
    <property type="entry name" value="PilX_N"/>
    <property type="match status" value="1"/>
</dbReference>
<protein>
    <recommendedName>
        <fullName evidence="1">Type 4 fimbrial biogenesis protein PilX N-terminal domain-containing protein</fullName>
    </recommendedName>
</protein>
<evidence type="ECO:0000313" key="3">
    <source>
        <dbReference type="Proteomes" id="UP000518892"/>
    </source>
</evidence>
<proteinExistence type="predicted"/>
<evidence type="ECO:0000313" key="2">
    <source>
        <dbReference type="EMBL" id="MBB3231871.1"/>
    </source>
</evidence>
<comment type="caution">
    <text evidence="2">The sequence shown here is derived from an EMBL/GenBank/DDBJ whole genome shotgun (WGS) entry which is preliminary data.</text>
</comment>
<keyword evidence="3" id="KW-1185">Reference proteome</keyword>
<dbReference type="InterPro" id="IPR025746">
    <property type="entry name" value="PilX_N_dom"/>
</dbReference>
<reference evidence="2 3" key="1">
    <citation type="submission" date="2020-08" db="EMBL/GenBank/DDBJ databases">
        <title>Genomic Encyclopedia of Type Strains, Phase III (KMG-III): the genomes of soil and plant-associated and newly described type strains.</title>
        <authorList>
            <person name="Whitman W."/>
        </authorList>
    </citation>
    <scope>NUCLEOTIDE SEQUENCE [LARGE SCALE GENOMIC DNA]</scope>
    <source>
        <strain evidence="2 3">CECT 7744</strain>
    </source>
</reference>
<gene>
    <name evidence="2" type="ORF">FHR97_002734</name>
</gene>
<dbReference type="RefSeq" id="WP_183384347.1">
    <property type="nucleotide sequence ID" value="NZ_JACHXR010000008.1"/>
</dbReference>
<dbReference type="EMBL" id="JACHXR010000008">
    <property type="protein sequence ID" value="MBB3231871.1"/>
    <property type="molecule type" value="Genomic_DNA"/>
</dbReference>
<evidence type="ECO:0000259" key="1">
    <source>
        <dbReference type="Pfam" id="PF14341"/>
    </source>
</evidence>
<organism evidence="2 3">
    <name type="scientific">Halomonas stenophila</name>
    <dbReference type="NCBI Taxonomy" id="795312"/>
    <lineage>
        <taxon>Bacteria</taxon>
        <taxon>Pseudomonadati</taxon>
        <taxon>Pseudomonadota</taxon>
        <taxon>Gammaproteobacteria</taxon>
        <taxon>Oceanospirillales</taxon>
        <taxon>Halomonadaceae</taxon>
        <taxon>Halomonas</taxon>
    </lineage>
</organism>
<name>A0A7W5EWC1_9GAMM</name>
<dbReference type="AlphaFoldDB" id="A0A7W5EWC1"/>
<sequence length="590" mass="63002">MNRGFGDLKRQSGAALIVTLVLLVVALLLGVTGFQNARNEEAMAGNQRASNLAMMAAEYGASDFWHRVKGASIVPDALESGDTVDQYMEKILLALKGWAEGQDFVSSCVEVDISLSNACYRVNVSSPSDDLVSILVDGVVHSGDADADSDGTPDEVIARRQVSMGWGAMLGEALSPFNLTGVIADYDGINSQADVSGEEVDGYLNPAISVSSKAEAEKIVQDIIGDSKNINDFAVFVPETGQGCTGHDDCGPDTEGVYHAKDVVTGDPAEYEGNYDNCTTANNDLCNYKGGIASELGTPILYNPEQFHVFINALVRQQDDTSTADDNEASKWTNNVAQDFGAGVHFVTDKVAEDEYYGQDGFVVEDADDYGAPVYDPDNLQEDGQRLSRPLFEVGSGNFSGSGVLIVDGDVEFKGNPEFDGLIIVMGDYTIDGSGNEPFTGAIISAPYSKHYEYEAADGTWGDLNPQYDSTTGEFLHFETADGSKVYVGSDGGWTTEPGAADSPNELATMDMIEGEEVGGLVANRTFDPVGLDVSGGGNQDYNYSYDSLLTAFEYFNGESLLAWLVGQAQLDGSYEYGLATWSEKVVIDG</sequence>
<feature type="domain" description="Type 4 fimbrial biogenesis protein PilX N-terminal" evidence="1">
    <location>
        <begin position="12"/>
        <end position="60"/>
    </location>
</feature>
<dbReference type="Proteomes" id="UP000518892">
    <property type="component" value="Unassembled WGS sequence"/>
</dbReference>
<accession>A0A7W5EWC1</accession>